<evidence type="ECO:0000313" key="7">
    <source>
        <dbReference type="EMBL" id="PJK31742.1"/>
    </source>
</evidence>
<feature type="transmembrane region" description="Helical" evidence="5">
    <location>
        <begin position="221"/>
        <end position="236"/>
    </location>
</feature>
<evidence type="ECO:0000313" key="8">
    <source>
        <dbReference type="Proteomes" id="UP000229498"/>
    </source>
</evidence>
<dbReference type="InterPro" id="IPR007016">
    <property type="entry name" value="O-antigen_ligase-rel_domated"/>
</dbReference>
<dbReference type="Pfam" id="PF04932">
    <property type="entry name" value="Wzy_C"/>
    <property type="match status" value="1"/>
</dbReference>
<reference evidence="7 8" key="1">
    <citation type="submission" date="2017-11" db="EMBL/GenBank/DDBJ databases">
        <title>Draft genome sequence of Rhizobiales bacterium SY3-13.</title>
        <authorList>
            <person name="Sun C."/>
        </authorList>
    </citation>
    <scope>NUCLEOTIDE SEQUENCE [LARGE SCALE GENOMIC DNA]</scope>
    <source>
        <strain evidence="7 8">SY3-13</strain>
    </source>
</reference>
<feature type="transmembrane region" description="Helical" evidence="5">
    <location>
        <begin position="266"/>
        <end position="289"/>
    </location>
</feature>
<comment type="caution">
    <text evidence="7">The sequence shown here is derived from an EMBL/GenBank/DDBJ whole genome shotgun (WGS) entry which is preliminary data.</text>
</comment>
<keyword evidence="4 5" id="KW-0472">Membrane</keyword>
<dbReference type="RefSeq" id="WP_109793457.1">
    <property type="nucleotide sequence ID" value="NZ_PHIG01000001.1"/>
</dbReference>
<feature type="domain" description="O-antigen ligase-related" evidence="6">
    <location>
        <begin position="229"/>
        <end position="365"/>
    </location>
</feature>
<dbReference type="AlphaFoldDB" id="A0A2M9G7R3"/>
<gene>
    <name evidence="7" type="ORF">CVT23_00015</name>
</gene>
<proteinExistence type="predicted"/>
<feature type="transmembrane region" description="Helical" evidence="5">
    <location>
        <begin position="409"/>
        <end position="431"/>
    </location>
</feature>
<feature type="transmembrane region" description="Helical" evidence="5">
    <location>
        <begin position="182"/>
        <end position="201"/>
    </location>
</feature>
<protein>
    <recommendedName>
        <fullName evidence="6">O-antigen ligase-related domain-containing protein</fullName>
    </recommendedName>
</protein>
<comment type="subcellular location">
    <subcellularLocation>
        <location evidence="1">Membrane</location>
        <topology evidence="1">Multi-pass membrane protein</topology>
    </subcellularLocation>
</comment>
<feature type="transmembrane region" description="Helical" evidence="5">
    <location>
        <begin position="386"/>
        <end position="403"/>
    </location>
</feature>
<name>A0A2M9G7R3_9PROT</name>
<evidence type="ECO:0000256" key="5">
    <source>
        <dbReference type="SAM" id="Phobius"/>
    </source>
</evidence>
<evidence type="ECO:0000256" key="2">
    <source>
        <dbReference type="ARBA" id="ARBA00022692"/>
    </source>
</evidence>
<keyword evidence="8" id="KW-1185">Reference proteome</keyword>
<feature type="transmembrane region" description="Helical" evidence="5">
    <location>
        <begin position="32"/>
        <end position="49"/>
    </location>
</feature>
<evidence type="ECO:0000256" key="4">
    <source>
        <dbReference type="ARBA" id="ARBA00023136"/>
    </source>
</evidence>
<feature type="transmembrane region" description="Helical" evidence="5">
    <location>
        <begin position="354"/>
        <end position="379"/>
    </location>
</feature>
<sequence length="455" mass="50269">MSFALGPSFTALILASGFLVLGLSRPLYAAPYAAALVLLLSVSAVGRLFRSPEAVARSDRGRSGFRRLALATGFCCYVLFVAIVLFQVSGALYLISTDAPLPPENYAGFNLNLTIFIPLANLLLIYSGYQQVHRRRDFEHFLKTYVLAISVIWHLSFLIWLIEDNAVLFHYSEWSSSVFSGPLINANHAALITTIAAAYYALQLIDMAALSSRVMTFNRRAFLYVAQVLIFAYYSLTSGSQMMYLVFFLISAIIFVYALPARARNYLLILSASGFLILAIAYFSILLGADEHLVPVASVQDRQIIARETIALIMERPWLGYGTGSAYSVLLGRSIEAIPDLIFTSAHSYYLDFLLQYGVLGFIAAFLGVFAIPMACWIAFNRGARLVSPLGLFIWILWLALLISSLSDFGLAIPAISMLLCFLTGAIYRLFIQEGAPVTLLDDEVAPSPRRRRTG</sequence>
<feature type="transmembrane region" description="Helical" evidence="5">
    <location>
        <begin position="70"/>
        <end position="95"/>
    </location>
</feature>
<evidence type="ECO:0000259" key="6">
    <source>
        <dbReference type="Pfam" id="PF04932"/>
    </source>
</evidence>
<keyword evidence="2 5" id="KW-0812">Transmembrane</keyword>
<dbReference type="GO" id="GO:0016020">
    <property type="term" value="C:membrane"/>
    <property type="evidence" value="ECO:0007669"/>
    <property type="project" value="UniProtKB-SubCell"/>
</dbReference>
<evidence type="ECO:0000256" key="1">
    <source>
        <dbReference type="ARBA" id="ARBA00004141"/>
    </source>
</evidence>
<keyword evidence="3 5" id="KW-1133">Transmembrane helix</keyword>
<dbReference type="OrthoDB" id="4391260at2"/>
<feature type="transmembrane region" description="Helical" evidence="5">
    <location>
        <begin position="242"/>
        <end position="259"/>
    </location>
</feature>
<organism evidence="7 8">
    <name type="scientific">Minwuia thermotolerans</name>
    <dbReference type="NCBI Taxonomy" id="2056226"/>
    <lineage>
        <taxon>Bacteria</taxon>
        <taxon>Pseudomonadati</taxon>
        <taxon>Pseudomonadota</taxon>
        <taxon>Alphaproteobacteria</taxon>
        <taxon>Minwuiales</taxon>
        <taxon>Minwuiaceae</taxon>
        <taxon>Minwuia</taxon>
    </lineage>
</organism>
<accession>A0A2M9G7R3</accession>
<dbReference type="EMBL" id="PHIG01000001">
    <property type="protein sequence ID" value="PJK31742.1"/>
    <property type="molecule type" value="Genomic_DNA"/>
</dbReference>
<feature type="transmembrane region" description="Helical" evidence="5">
    <location>
        <begin position="141"/>
        <end position="162"/>
    </location>
</feature>
<dbReference type="Proteomes" id="UP000229498">
    <property type="component" value="Unassembled WGS sequence"/>
</dbReference>
<feature type="transmembrane region" description="Helical" evidence="5">
    <location>
        <begin position="107"/>
        <end position="129"/>
    </location>
</feature>
<evidence type="ECO:0000256" key="3">
    <source>
        <dbReference type="ARBA" id="ARBA00022989"/>
    </source>
</evidence>